<accession>A0A2M7S875</accession>
<dbReference type="InterPro" id="IPR029036">
    <property type="entry name" value="P5CR_dimer"/>
</dbReference>
<feature type="domain" description="Pyrroline-5-carboxylate reductase dimerisation" evidence="1">
    <location>
        <begin position="2"/>
        <end position="53"/>
    </location>
</feature>
<evidence type="ECO:0000313" key="3">
    <source>
        <dbReference type="Proteomes" id="UP000229307"/>
    </source>
</evidence>
<dbReference type="Proteomes" id="UP000229307">
    <property type="component" value="Unassembled WGS sequence"/>
</dbReference>
<dbReference type="SUPFAM" id="SSF48179">
    <property type="entry name" value="6-phosphogluconate dehydrogenase C-terminal domain-like"/>
    <property type="match status" value="1"/>
</dbReference>
<dbReference type="PROSITE" id="PS00521">
    <property type="entry name" value="P5CR"/>
    <property type="match status" value="1"/>
</dbReference>
<dbReference type="AlphaFoldDB" id="A0A2M7S875"/>
<protein>
    <recommendedName>
        <fullName evidence="1">Pyrroline-5-carboxylate reductase dimerisation domain-containing protein</fullName>
    </recommendedName>
</protein>
<gene>
    <name evidence="2" type="ORF">COY52_09020</name>
</gene>
<dbReference type="InterPro" id="IPR008927">
    <property type="entry name" value="6-PGluconate_DH-like_C_sf"/>
</dbReference>
<dbReference type="Pfam" id="PF14748">
    <property type="entry name" value="P5CR_dimer"/>
    <property type="match status" value="1"/>
</dbReference>
<evidence type="ECO:0000259" key="1">
    <source>
        <dbReference type="Pfam" id="PF14748"/>
    </source>
</evidence>
<reference evidence="3" key="1">
    <citation type="submission" date="2017-09" db="EMBL/GenBank/DDBJ databases">
        <title>Depth-based differentiation of microbial function through sediment-hosted aquifers and enrichment of novel symbionts in the deep terrestrial subsurface.</title>
        <authorList>
            <person name="Probst A.J."/>
            <person name="Ladd B."/>
            <person name="Jarett J.K."/>
            <person name="Geller-Mcgrath D.E."/>
            <person name="Sieber C.M.K."/>
            <person name="Emerson J.B."/>
            <person name="Anantharaman K."/>
            <person name="Thomas B.C."/>
            <person name="Malmstrom R."/>
            <person name="Stieglmeier M."/>
            <person name="Klingl A."/>
            <person name="Woyke T."/>
            <person name="Ryan C.M."/>
            <person name="Banfield J.F."/>
        </authorList>
    </citation>
    <scope>NUCLEOTIDE SEQUENCE [LARGE SCALE GENOMIC DNA]</scope>
</reference>
<name>A0A2M7S875_9BACT</name>
<dbReference type="EMBL" id="PFMR01000239">
    <property type="protein sequence ID" value="PIZ15721.1"/>
    <property type="molecule type" value="Genomic_DNA"/>
</dbReference>
<dbReference type="Gene3D" id="1.10.3730.10">
    <property type="entry name" value="ProC C-terminal domain-like"/>
    <property type="match status" value="1"/>
</dbReference>
<comment type="caution">
    <text evidence="2">The sequence shown here is derived from an EMBL/GenBank/DDBJ whole genome shotgun (WGS) entry which is preliminary data.</text>
</comment>
<dbReference type="InterPro" id="IPR053790">
    <property type="entry name" value="P5CR-like_CS"/>
</dbReference>
<proteinExistence type="predicted"/>
<organism evidence="2 3">
    <name type="scientific">Candidatus Desantisbacteria bacterium CG_4_10_14_0_8_um_filter_48_22</name>
    <dbReference type="NCBI Taxonomy" id="1974543"/>
    <lineage>
        <taxon>Bacteria</taxon>
        <taxon>Candidatus Desantisiibacteriota</taxon>
    </lineage>
</organism>
<sequence length="55" mass="5856">MVKELKESPESLRAKVTSPGGTTQAALEVLEKGGLKEIFSCAVKAARKRAIELGK</sequence>
<evidence type="ECO:0000313" key="2">
    <source>
        <dbReference type="EMBL" id="PIZ15721.1"/>
    </source>
</evidence>